<name>A0A822Z658_NELNU</name>
<proteinExistence type="predicted"/>
<comment type="caution">
    <text evidence="2">The sequence shown here is derived from an EMBL/GenBank/DDBJ whole genome shotgun (WGS) entry which is preliminary data.</text>
</comment>
<dbReference type="Pfam" id="PF21530">
    <property type="entry name" value="Pif1_2B_dom"/>
    <property type="match status" value="1"/>
</dbReference>
<dbReference type="PANTHER" id="PTHR10492:SF57">
    <property type="entry name" value="ATP-DEPENDENT DNA HELICASE"/>
    <property type="match status" value="1"/>
</dbReference>
<feature type="domain" description="DNA helicase Pif1-like 2B" evidence="1">
    <location>
        <begin position="95"/>
        <end position="127"/>
    </location>
</feature>
<dbReference type="PANTHER" id="PTHR10492">
    <property type="match status" value="1"/>
</dbReference>
<evidence type="ECO:0000313" key="3">
    <source>
        <dbReference type="Proteomes" id="UP000607653"/>
    </source>
</evidence>
<dbReference type="InterPro" id="IPR049163">
    <property type="entry name" value="Pif1-like_2B_dom"/>
</dbReference>
<organism evidence="2 3">
    <name type="scientific">Nelumbo nucifera</name>
    <name type="common">Sacred lotus</name>
    <dbReference type="NCBI Taxonomy" id="4432"/>
    <lineage>
        <taxon>Eukaryota</taxon>
        <taxon>Viridiplantae</taxon>
        <taxon>Streptophyta</taxon>
        <taxon>Embryophyta</taxon>
        <taxon>Tracheophyta</taxon>
        <taxon>Spermatophyta</taxon>
        <taxon>Magnoliopsida</taxon>
        <taxon>Proteales</taxon>
        <taxon>Nelumbonaceae</taxon>
        <taxon>Nelumbo</taxon>
    </lineage>
</organism>
<accession>A0A822Z658</accession>
<evidence type="ECO:0000313" key="2">
    <source>
        <dbReference type="EMBL" id="DAD38879.1"/>
    </source>
</evidence>
<dbReference type="Proteomes" id="UP000607653">
    <property type="component" value="Unassembled WGS sequence"/>
</dbReference>
<gene>
    <name evidence="2" type="ORF">HUJ06_013201</name>
</gene>
<reference evidence="2 3" key="1">
    <citation type="journal article" date="2020" name="Mol. Biol. Evol.">
        <title>Distinct Expression and Methylation Patterns for Genes with Different Fates following a Single Whole-Genome Duplication in Flowering Plants.</title>
        <authorList>
            <person name="Shi T."/>
            <person name="Rahmani R.S."/>
            <person name="Gugger P.F."/>
            <person name="Wang M."/>
            <person name="Li H."/>
            <person name="Zhang Y."/>
            <person name="Li Z."/>
            <person name="Wang Q."/>
            <person name="Van de Peer Y."/>
            <person name="Marchal K."/>
            <person name="Chen J."/>
        </authorList>
    </citation>
    <scope>NUCLEOTIDE SEQUENCE [LARGE SCALE GENOMIC DNA]</scope>
    <source>
        <tissue evidence="2">Leaf</tissue>
    </source>
</reference>
<evidence type="ECO:0000259" key="1">
    <source>
        <dbReference type="Pfam" id="PF21530"/>
    </source>
</evidence>
<dbReference type="AlphaFoldDB" id="A0A822Z658"/>
<protein>
    <recommendedName>
        <fullName evidence="1">DNA helicase Pif1-like 2B domain-containing protein</fullName>
    </recommendedName>
</protein>
<dbReference type="EMBL" id="DUZY01000005">
    <property type="protein sequence ID" value="DAD38879.1"/>
    <property type="molecule type" value="Genomic_DNA"/>
</dbReference>
<sequence length="214" mass="24891">MRLHQRNALHSIESADFTKRVLNVRNGNRHIQDEGNGVEPLVHSIYPDLQMQFRSKIHLCEQVIPAPTNGSIHSYRSTDTMNVDSSQEYDLYPQEFLNSLKYNGLQLKIGTPIMLLHNLDQSNGLWNMFDNFTPWHKDIEAKIITRNHIGETICIPRIITSPTNTGLPFNLRRRQFSLKLAFDMAINKRFTHGQLYVAISRVPSKRRQFLMTIY</sequence>
<keyword evidence="3" id="KW-1185">Reference proteome</keyword>